<dbReference type="InterPro" id="IPR018247">
    <property type="entry name" value="EF_Hand_1_Ca_BS"/>
</dbReference>
<dbReference type="PROSITE" id="PS50222">
    <property type="entry name" value="EF_HAND_2"/>
    <property type="match status" value="1"/>
</dbReference>
<name>A0A6A4N577_LUPAL</name>
<accession>A0A6A4N577</accession>
<keyword evidence="4" id="KW-1185">Reference proteome</keyword>
<dbReference type="SUPFAM" id="SSF47473">
    <property type="entry name" value="EF-hand"/>
    <property type="match status" value="1"/>
</dbReference>
<dbReference type="SMART" id="SM00054">
    <property type="entry name" value="EFh"/>
    <property type="match status" value="2"/>
</dbReference>
<dbReference type="Proteomes" id="UP000447434">
    <property type="component" value="Chromosome 25"/>
</dbReference>
<evidence type="ECO:0000313" key="3">
    <source>
        <dbReference type="EMBL" id="KAE9585160.1"/>
    </source>
</evidence>
<dbReference type="OrthoDB" id="1391380at2759"/>
<evidence type="ECO:0000259" key="2">
    <source>
        <dbReference type="PROSITE" id="PS50222"/>
    </source>
</evidence>
<organism evidence="3 4">
    <name type="scientific">Lupinus albus</name>
    <name type="common">White lupine</name>
    <name type="synonym">Lupinus termis</name>
    <dbReference type="NCBI Taxonomy" id="3870"/>
    <lineage>
        <taxon>Eukaryota</taxon>
        <taxon>Viridiplantae</taxon>
        <taxon>Streptophyta</taxon>
        <taxon>Embryophyta</taxon>
        <taxon>Tracheophyta</taxon>
        <taxon>Spermatophyta</taxon>
        <taxon>Magnoliopsida</taxon>
        <taxon>eudicotyledons</taxon>
        <taxon>Gunneridae</taxon>
        <taxon>Pentapetalae</taxon>
        <taxon>rosids</taxon>
        <taxon>fabids</taxon>
        <taxon>Fabales</taxon>
        <taxon>Fabaceae</taxon>
        <taxon>Papilionoideae</taxon>
        <taxon>50 kb inversion clade</taxon>
        <taxon>genistoids sensu lato</taxon>
        <taxon>core genistoids</taxon>
        <taxon>Genisteae</taxon>
        <taxon>Lupinus</taxon>
    </lineage>
</organism>
<protein>
    <submittedName>
        <fullName evidence="3">Putative guanylate cyclase activating protein</fullName>
    </submittedName>
</protein>
<evidence type="ECO:0000256" key="1">
    <source>
        <dbReference type="ARBA" id="ARBA00022837"/>
    </source>
</evidence>
<evidence type="ECO:0000313" key="4">
    <source>
        <dbReference type="Proteomes" id="UP000447434"/>
    </source>
</evidence>
<dbReference type="InterPro" id="IPR002048">
    <property type="entry name" value="EF_hand_dom"/>
</dbReference>
<keyword evidence="1" id="KW-0106">Calcium</keyword>
<gene>
    <name evidence="3" type="ORF">Lalb_Chr25g0286061</name>
</gene>
<dbReference type="PROSITE" id="PS00018">
    <property type="entry name" value="EF_HAND_1"/>
    <property type="match status" value="1"/>
</dbReference>
<comment type="caution">
    <text evidence="3">The sequence shown here is derived from an EMBL/GenBank/DDBJ whole genome shotgun (WGS) entry which is preliminary data.</text>
</comment>
<sequence length="186" mass="21991">MVLLYFIYQLFEPWVQKRRLEYVRHDHLILRIINDVQQNTLQRFSPSMVLQMLYKEIDQDGSSGISASEIKDLLLKNKVNETNQKEVEDVLQIFDRNNDQKITKEEFVSGFAKWLDQTKHALGKQYFSRKSLKEVYQVFGPWIENKRKEHEGKKQLITEILRHVQIDMVGNLLTADGKPDEQALRG</sequence>
<dbReference type="EMBL" id="WOCE01000025">
    <property type="protein sequence ID" value="KAE9585160.1"/>
    <property type="molecule type" value="Genomic_DNA"/>
</dbReference>
<dbReference type="Pfam" id="PF13499">
    <property type="entry name" value="EF-hand_7"/>
    <property type="match status" value="1"/>
</dbReference>
<dbReference type="AlphaFoldDB" id="A0A6A4N577"/>
<reference evidence="4" key="1">
    <citation type="journal article" date="2020" name="Nat. Commun.">
        <title>Genome sequence of the cluster root forming white lupin.</title>
        <authorList>
            <person name="Hufnagel B."/>
            <person name="Marques A."/>
            <person name="Soriano A."/>
            <person name="Marques L."/>
            <person name="Divol F."/>
            <person name="Doumas P."/>
            <person name="Sallet E."/>
            <person name="Mancinotti D."/>
            <person name="Carrere S."/>
            <person name="Marande W."/>
            <person name="Arribat S."/>
            <person name="Keller J."/>
            <person name="Huneau C."/>
            <person name="Blein T."/>
            <person name="Aime D."/>
            <person name="Laguerre M."/>
            <person name="Taylor J."/>
            <person name="Schubert V."/>
            <person name="Nelson M."/>
            <person name="Geu-Flores F."/>
            <person name="Crespi M."/>
            <person name="Gallardo-Guerrero K."/>
            <person name="Delaux P.-M."/>
            <person name="Salse J."/>
            <person name="Berges H."/>
            <person name="Guyot R."/>
            <person name="Gouzy J."/>
            <person name="Peret B."/>
        </authorList>
    </citation>
    <scope>NUCLEOTIDE SEQUENCE [LARGE SCALE GENOMIC DNA]</scope>
    <source>
        <strain evidence="4">cv. Amiga</strain>
    </source>
</reference>
<feature type="domain" description="EF-hand" evidence="2">
    <location>
        <begin position="82"/>
        <end position="117"/>
    </location>
</feature>
<proteinExistence type="predicted"/>
<dbReference type="InterPro" id="IPR011992">
    <property type="entry name" value="EF-hand-dom_pair"/>
</dbReference>
<dbReference type="Gene3D" id="1.10.238.10">
    <property type="entry name" value="EF-hand"/>
    <property type="match status" value="1"/>
</dbReference>
<dbReference type="GO" id="GO:0005509">
    <property type="term" value="F:calcium ion binding"/>
    <property type="evidence" value="ECO:0007669"/>
    <property type="project" value="InterPro"/>
</dbReference>